<evidence type="ECO:0000256" key="7">
    <source>
        <dbReference type="ARBA" id="ARBA00023136"/>
    </source>
</evidence>
<evidence type="ECO:0000256" key="6">
    <source>
        <dbReference type="ARBA" id="ARBA00023065"/>
    </source>
</evidence>
<dbReference type="SUPFAM" id="SSF52943">
    <property type="entry name" value="ATP synthase (F1-ATPase), gamma subunit"/>
    <property type="match status" value="1"/>
</dbReference>
<dbReference type="GO" id="GO:0042777">
    <property type="term" value="P:proton motive force-driven plasma membrane ATP synthesis"/>
    <property type="evidence" value="ECO:0007669"/>
    <property type="project" value="UniProtKB-UniRule"/>
</dbReference>
<evidence type="ECO:0000256" key="2">
    <source>
        <dbReference type="ARBA" id="ARBA00004170"/>
    </source>
</evidence>
<gene>
    <name evidence="10" type="primary">atpG</name>
    <name evidence="11" type="ORF">A2803_05730</name>
</gene>
<evidence type="ECO:0000256" key="5">
    <source>
        <dbReference type="ARBA" id="ARBA00022781"/>
    </source>
</evidence>
<dbReference type="InterPro" id="IPR035968">
    <property type="entry name" value="ATP_synth_F1_ATPase_gsu"/>
</dbReference>
<evidence type="ECO:0000256" key="1">
    <source>
        <dbReference type="ARBA" id="ARBA00003456"/>
    </source>
</evidence>
<protein>
    <recommendedName>
        <fullName evidence="10">ATP synthase gamma chain</fullName>
    </recommendedName>
    <alternativeName>
        <fullName evidence="10">ATP synthase F1 sector gamma subunit</fullName>
    </alternativeName>
    <alternativeName>
        <fullName evidence="10">F-ATPase gamma subunit</fullName>
    </alternativeName>
</protein>
<keyword evidence="4 10" id="KW-0813">Transport</keyword>
<accession>A0A1F7Z143</accession>
<dbReference type="CDD" id="cd12151">
    <property type="entry name" value="F1-ATPase_gamma"/>
    <property type="match status" value="1"/>
</dbReference>
<comment type="caution">
    <text evidence="11">The sequence shown here is derived from an EMBL/GenBank/DDBJ whole genome shotgun (WGS) entry which is preliminary data.</text>
</comment>
<dbReference type="Gene3D" id="3.40.1380.10">
    <property type="match status" value="1"/>
</dbReference>
<evidence type="ECO:0000256" key="8">
    <source>
        <dbReference type="ARBA" id="ARBA00023196"/>
    </source>
</evidence>
<evidence type="ECO:0000256" key="9">
    <source>
        <dbReference type="ARBA" id="ARBA00023310"/>
    </source>
</evidence>
<dbReference type="PANTHER" id="PTHR11693">
    <property type="entry name" value="ATP SYNTHASE GAMMA CHAIN"/>
    <property type="match status" value="1"/>
</dbReference>
<dbReference type="Pfam" id="PF00231">
    <property type="entry name" value="ATP-synt"/>
    <property type="match status" value="1"/>
</dbReference>
<dbReference type="Proteomes" id="UP000178870">
    <property type="component" value="Unassembled WGS sequence"/>
</dbReference>
<keyword evidence="6 10" id="KW-0406">Ion transport</keyword>
<dbReference type="GO" id="GO:0045259">
    <property type="term" value="C:proton-transporting ATP synthase complex"/>
    <property type="evidence" value="ECO:0007669"/>
    <property type="project" value="UniProtKB-KW"/>
</dbReference>
<dbReference type="Gene3D" id="1.10.287.80">
    <property type="entry name" value="ATP synthase, gamma subunit, helix hairpin domain"/>
    <property type="match status" value="1"/>
</dbReference>
<proteinExistence type="inferred from homology"/>
<comment type="function">
    <text evidence="1 10">Produces ATP from ADP in the presence of a proton gradient across the membrane. The gamma chain is believed to be important in regulating ATPase activity and the flow of protons through the CF(0) complex.</text>
</comment>
<keyword evidence="9 10" id="KW-0066">ATP synthesis</keyword>
<evidence type="ECO:0000313" key="11">
    <source>
        <dbReference type="EMBL" id="OGM32819.1"/>
    </source>
</evidence>
<dbReference type="PRINTS" id="PR00126">
    <property type="entry name" value="ATPASEGAMMA"/>
</dbReference>
<comment type="similarity">
    <text evidence="3 10">Belongs to the ATPase gamma chain family.</text>
</comment>
<name>A0A1F7Z143_9BACT</name>
<organism evidence="11 12">
    <name type="scientific">Candidatus Woesebacteria bacterium RIFCSPHIGHO2_01_FULL_44_21</name>
    <dbReference type="NCBI Taxonomy" id="1802503"/>
    <lineage>
        <taxon>Bacteria</taxon>
        <taxon>Candidatus Woeseibacteriota</taxon>
    </lineage>
</organism>
<keyword evidence="10" id="KW-1003">Cell membrane</keyword>
<dbReference type="InterPro" id="IPR000131">
    <property type="entry name" value="ATP_synth_F1_gsu"/>
</dbReference>
<dbReference type="NCBIfam" id="TIGR01146">
    <property type="entry name" value="ATPsyn_F1gamma"/>
    <property type="match status" value="1"/>
</dbReference>
<dbReference type="EMBL" id="MGGP01000012">
    <property type="protein sequence ID" value="OGM32819.1"/>
    <property type="molecule type" value="Genomic_DNA"/>
</dbReference>
<dbReference type="GO" id="GO:0005524">
    <property type="term" value="F:ATP binding"/>
    <property type="evidence" value="ECO:0007669"/>
    <property type="project" value="UniProtKB-UniRule"/>
</dbReference>
<evidence type="ECO:0000256" key="3">
    <source>
        <dbReference type="ARBA" id="ARBA00007681"/>
    </source>
</evidence>
<dbReference type="PANTHER" id="PTHR11693:SF22">
    <property type="entry name" value="ATP SYNTHASE SUBUNIT GAMMA, MITOCHONDRIAL"/>
    <property type="match status" value="1"/>
</dbReference>
<keyword evidence="8 10" id="KW-0139">CF(1)</keyword>
<evidence type="ECO:0000313" key="12">
    <source>
        <dbReference type="Proteomes" id="UP000178870"/>
    </source>
</evidence>
<reference evidence="11 12" key="1">
    <citation type="journal article" date="2016" name="Nat. Commun.">
        <title>Thousands of microbial genomes shed light on interconnected biogeochemical processes in an aquifer system.</title>
        <authorList>
            <person name="Anantharaman K."/>
            <person name="Brown C.T."/>
            <person name="Hug L.A."/>
            <person name="Sharon I."/>
            <person name="Castelle C.J."/>
            <person name="Probst A.J."/>
            <person name="Thomas B.C."/>
            <person name="Singh A."/>
            <person name="Wilkins M.J."/>
            <person name="Karaoz U."/>
            <person name="Brodie E.L."/>
            <person name="Williams K.H."/>
            <person name="Hubbard S.S."/>
            <person name="Banfield J.F."/>
        </authorList>
    </citation>
    <scope>NUCLEOTIDE SEQUENCE [LARGE SCALE GENOMIC DNA]</scope>
</reference>
<comment type="subcellular location">
    <subcellularLocation>
        <location evidence="10">Cell membrane</location>
        <topology evidence="10">Peripheral membrane protein</topology>
    </subcellularLocation>
    <subcellularLocation>
        <location evidence="2">Membrane</location>
        <topology evidence="2">Peripheral membrane protein</topology>
    </subcellularLocation>
</comment>
<dbReference type="GO" id="GO:0046933">
    <property type="term" value="F:proton-transporting ATP synthase activity, rotational mechanism"/>
    <property type="evidence" value="ECO:0007669"/>
    <property type="project" value="UniProtKB-UniRule"/>
</dbReference>
<keyword evidence="7 10" id="KW-0472">Membrane</keyword>
<evidence type="ECO:0000256" key="4">
    <source>
        <dbReference type="ARBA" id="ARBA00022448"/>
    </source>
</evidence>
<comment type="subunit">
    <text evidence="10">F-type ATPases have 2 components, CF(1) - the catalytic core - and CF(0) - the membrane proton channel. CF(1) has five subunits: alpha(3), beta(3), gamma(1), delta(1), epsilon(1). CF(0) has three main subunits: a, b and c.</text>
</comment>
<keyword evidence="5 10" id="KW-0375">Hydrogen ion transport</keyword>
<dbReference type="GO" id="GO:0005886">
    <property type="term" value="C:plasma membrane"/>
    <property type="evidence" value="ECO:0007669"/>
    <property type="project" value="UniProtKB-SubCell"/>
</dbReference>
<dbReference type="AlphaFoldDB" id="A0A1F7Z143"/>
<sequence length="280" mass="31021">MNQKQIKKRVSSIKNIGKITSALEMVAASRVQRAQDLALAARPYADKIYELVSAMSQEKVHTVPLMRQPADFNRDLYVVISTNKGLAGSLNTNLLSSLAKHLAKTNIPHQFVTLGRKARPFALKNGKLVSDFSDIEPFEKNIPAIASTIVELFTQEKIDRVCLVYSSFVNIMTQEPVVKELLPISRSEESQEKTVPYTFEPSTEEVLESLLVFYIENQLREAITSASASEHASRMLAMKNASDNAKELGSVLGLEYNKARQTAITTEIADVVTSTESLSI</sequence>
<dbReference type="HAMAP" id="MF_00815">
    <property type="entry name" value="ATP_synth_gamma_bact"/>
    <property type="match status" value="1"/>
</dbReference>
<evidence type="ECO:0000256" key="10">
    <source>
        <dbReference type="HAMAP-Rule" id="MF_00815"/>
    </source>
</evidence>